<dbReference type="Gene3D" id="1.20.120.790">
    <property type="entry name" value="Heat shock protein 90, C-terminal domain"/>
    <property type="match status" value="1"/>
</dbReference>
<evidence type="ECO:0000313" key="13">
    <source>
        <dbReference type="EMBL" id="PJE98816.1"/>
    </source>
</evidence>
<evidence type="ECO:0000256" key="5">
    <source>
        <dbReference type="ARBA" id="ARBA00023016"/>
    </source>
</evidence>
<dbReference type="Gene3D" id="3.30.230.80">
    <property type="match status" value="1"/>
</dbReference>
<evidence type="ECO:0000256" key="4">
    <source>
        <dbReference type="ARBA" id="ARBA00022840"/>
    </source>
</evidence>
<name>A0A2M8M3Q5_PREIN</name>
<dbReference type="EMBL" id="PGGD01000002">
    <property type="protein sequence ID" value="PJE98816.1"/>
    <property type="molecule type" value="Genomic_DNA"/>
</dbReference>
<dbReference type="FunFam" id="3.30.230.80:FF:000008">
    <property type="entry name" value="Molecular chaperone HtpG"/>
    <property type="match status" value="1"/>
</dbReference>
<keyword evidence="3 11" id="KW-0547">Nucleotide-binding</keyword>
<dbReference type="SUPFAM" id="SSF55874">
    <property type="entry name" value="ATPase domain of HSP90 chaperone/DNA topoisomerase II/histidine kinase"/>
    <property type="match status" value="1"/>
</dbReference>
<feature type="binding site" evidence="11">
    <location>
        <position position="166"/>
    </location>
    <ligand>
        <name>ATP</name>
        <dbReference type="ChEBI" id="CHEBI:30616"/>
    </ligand>
</feature>
<feature type="binding site" evidence="11">
    <location>
        <position position="76"/>
    </location>
    <ligand>
        <name>ATP</name>
        <dbReference type="ChEBI" id="CHEBI:30616"/>
    </ligand>
</feature>
<dbReference type="CDD" id="cd16927">
    <property type="entry name" value="HATPase_Hsp90-like"/>
    <property type="match status" value="1"/>
</dbReference>
<dbReference type="GO" id="GO:0051082">
    <property type="term" value="F:unfolded protein binding"/>
    <property type="evidence" value="ECO:0007669"/>
    <property type="project" value="InterPro"/>
</dbReference>
<keyword evidence="5" id="KW-0346">Stress response</keyword>
<gene>
    <name evidence="13" type="ORF">CUB97_10600</name>
</gene>
<dbReference type="Gene3D" id="3.30.565.10">
    <property type="entry name" value="Histidine kinase-like ATPase, C-terminal domain"/>
    <property type="match status" value="1"/>
</dbReference>
<evidence type="ECO:0000256" key="2">
    <source>
        <dbReference type="ARBA" id="ARBA00022490"/>
    </source>
</evidence>
<dbReference type="GO" id="GO:0140662">
    <property type="term" value="F:ATP-dependent protein folding chaperone"/>
    <property type="evidence" value="ECO:0007669"/>
    <property type="project" value="InterPro"/>
</dbReference>
<dbReference type="PRINTS" id="PR00775">
    <property type="entry name" value="HEATSHOCK90"/>
</dbReference>
<feature type="region of interest" description="Disordered" evidence="12">
    <location>
        <begin position="609"/>
        <end position="637"/>
    </location>
</feature>
<evidence type="ECO:0000256" key="10">
    <source>
        <dbReference type="ARBA" id="ARBA00080411"/>
    </source>
</evidence>
<feature type="binding site" evidence="11">
    <location>
        <position position="35"/>
    </location>
    <ligand>
        <name>ATP</name>
        <dbReference type="ChEBI" id="CHEBI:30616"/>
    </ligand>
</feature>
<dbReference type="RefSeq" id="WP_100190376.1">
    <property type="nucleotide sequence ID" value="NZ_PGGD01000002.1"/>
</dbReference>
<dbReference type="InterPro" id="IPR020568">
    <property type="entry name" value="Ribosomal_Su5_D2-typ_SF"/>
</dbReference>
<keyword evidence="2" id="KW-0963">Cytoplasm</keyword>
<dbReference type="InterPro" id="IPR001404">
    <property type="entry name" value="Hsp90_fam"/>
</dbReference>
<evidence type="ECO:0000256" key="1">
    <source>
        <dbReference type="ARBA" id="ARBA00008239"/>
    </source>
</evidence>
<evidence type="ECO:0000256" key="12">
    <source>
        <dbReference type="SAM" id="MobiDB-lite"/>
    </source>
</evidence>
<dbReference type="Proteomes" id="UP000228641">
    <property type="component" value="Unassembled WGS sequence"/>
</dbReference>
<dbReference type="SUPFAM" id="SSF54211">
    <property type="entry name" value="Ribosomal protein S5 domain 2-like"/>
    <property type="match status" value="1"/>
</dbReference>
<accession>A0A2M8M3Q5</accession>
<sequence>MQKGKIGVTTENIFPVIKKFLYSDHEIFLREMVSNAVDATQKLRTLATTGEFKGETNDLKVSISLDEKAGTLTISDNGIGMTAEEIDKYINQIAFSGVTDFLDKYKDKAEAIIGHFGLGFYSAFMVSKKVEIVTKSYRDDAQAVKWSCDGSPEFSLEDAEKAGRGTDIVLYIDDDCKEFLEKQKIESLLNKYCKFMAVPVVFGKRTEWKDGKNVETDEDNVINSVEPLWAKAPTGLTDEDYKSFYRTLFPMNDEPLFWIHLNVDYPFNLTGILYFPRVKNNIELQRNKIQLFCNQVFVTDQVEGIVPEFLTLLHGVIDSPDIPLNVSRSYLQSDANVKKISTYITKKVADRLNGIFKENRKEYEEKWNDLKLFVNYGMLSQPDFYDRAKDFSLFTDVDGKNFTYEEYRTLIKDNQTDKDGTLIYLYATDKEEQYSYIEAARAKGYSVVLADGQLDVPAVSMLEQKFEKSRFVRVDSDVIDRIIVKDNADNEQKLAENDTDLLTQAFQSQMPKMEKAEFMVAVEALGETAQPVVATQNEYMRRMKEMSQYQQGMAFYAQMPDTYTIVLNSDHALVKRILEEGNAETAEKLKPILSEIKGLQAREAALRQEQGKKKAEEITQEEKDDLKNTEESLSKQRTEKNDVIANYAKGNNTIHQLIDLALLQNGMLKGAALDKFIKRSVDLIK</sequence>
<protein>
    <recommendedName>
        <fullName evidence="8">Chaperone protein HtpG</fullName>
    </recommendedName>
    <alternativeName>
        <fullName evidence="7">Chaperone protein htpG</fullName>
    </alternativeName>
    <alternativeName>
        <fullName evidence="9 10">Heat shock protein HtpG</fullName>
    </alternativeName>
</protein>
<dbReference type="InterPro" id="IPR020575">
    <property type="entry name" value="Hsp90_N"/>
</dbReference>
<proteinExistence type="inferred from homology"/>
<dbReference type="InterPro" id="IPR037196">
    <property type="entry name" value="HSP90_C"/>
</dbReference>
<evidence type="ECO:0000256" key="7">
    <source>
        <dbReference type="ARBA" id="ARBA00067988"/>
    </source>
</evidence>
<dbReference type="PANTHER" id="PTHR11528">
    <property type="entry name" value="HEAT SHOCK PROTEIN 90 FAMILY MEMBER"/>
    <property type="match status" value="1"/>
</dbReference>
<dbReference type="InterPro" id="IPR019805">
    <property type="entry name" value="Heat_shock_protein_90_CS"/>
</dbReference>
<dbReference type="FunFam" id="3.30.565.10:FF:000076">
    <property type="entry name" value="Molecular chaperone HtpG"/>
    <property type="match status" value="1"/>
</dbReference>
<comment type="similarity">
    <text evidence="1">Belongs to the heat shock protein 90 family.</text>
</comment>
<evidence type="ECO:0000256" key="3">
    <source>
        <dbReference type="ARBA" id="ARBA00022741"/>
    </source>
</evidence>
<evidence type="ECO:0000256" key="8">
    <source>
        <dbReference type="ARBA" id="ARBA00070675"/>
    </source>
</evidence>
<comment type="caution">
    <text evidence="13">The sequence shown here is derived from an EMBL/GenBank/DDBJ whole genome shotgun (WGS) entry which is preliminary data.</text>
</comment>
<evidence type="ECO:0000256" key="11">
    <source>
        <dbReference type="PIRSR" id="PIRSR002583-1"/>
    </source>
</evidence>
<dbReference type="PROSITE" id="PS00298">
    <property type="entry name" value="HSP90"/>
    <property type="match status" value="1"/>
</dbReference>
<dbReference type="NCBIfam" id="NF003555">
    <property type="entry name" value="PRK05218.1"/>
    <property type="match status" value="1"/>
</dbReference>
<reference evidence="13 14" key="1">
    <citation type="submission" date="2017-11" db="EMBL/GenBank/DDBJ databases">
        <title>Genome sequencing of Prevotella intermedia KCOM 1779.</title>
        <authorList>
            <person name="Kook J.-K."/>
            <person name="Park S.-N."/>
            <person name="Lim Y.K."/>
        </authorList>
    </citation>
    <scope>NUCLEOTIDE SEQUENCE [LARGE SCALE GENOMIC DNA]</scope>
    <source>
        <strain evidence="13 14">KCOM 1779</strain>
    </source>
</reference>
<organism evidence="13 14">
    <name type="scientific">Prevotella intermedia</name>
    <dbReference type="NCBI Taxonomy" id="28131"/>
    <lineage>
        <taxon>Bacteria</taxon>
        <taxon>Pseudomonadati</taxon>
        <taxon>Bacteroidota</taxon>
        <taxon>Bacteroidia</taxon>
        <taxon>Bacteroidales</taxon>
        <taxon>Prevotellaceae</taxon>
        <taxon>Prevotella</taxon>
    </lineage>
</organism>
<keyword evidence="6" id="KW-0143">Chaperone</keyword>
<dbReference type="InterPro" id="IPR036890">
    <property type="entry name" value="HATPase_C_sf"/>
</dbReference>
<feature type="binding site" evidence="11">
    <location>
        <position position="328"/>
    </location>
    <ligand>
        <name>ATP</name>
        <dbReference type="ChEBI" id="CHEBI:30616"/>
    </ligand>
</feature>
<dbReference type="Pfam" id="PF00183">
    <property type="entry name" value="HSP90"/>
    <property type="match status" value="1"/>
</dbReference>
<evidence type="ECO:0000313" key="14">
    <source>
        <dbReference type="Proteomes" id="UP000228641"/>
    </source>
</evidence>
<dbReference type="AlphaFoldDB" id="A0A2M8M3Q5"/>
<dbReference type="Pfam" id="PF13589">
    <property type="entry name" value="HATPase_c_3"/>
    <property type="match status" value="1"/>
</dbReference>
<dbReference type="PIRSF" id="PIRSF002583">
    <property type="entry name" value="Hsp90"/>
    <property type="match status" value="1"/>
</dbReference>
<evidence type="ECO:0000256" key="6">
    <source>
        <dbReference type="ARBA" id="ARBA00023186"/>
    </source>
</evidence>
<feature type="binding site" evidence="11">
    <location>
        <position position="81"/>
    </location>
    <ligand>
        <name>ATP</name>
        <dbReference type="ChEBI" id="CHEBI:30616"/>
    </ligand>
</feature>
<dbReference type="GO" id="GO:0005524">
    <property type="term" value="F:ATP binding"/>
    <property type="evidence" value="ECO:0007669"/>
    <property type="project" value="UniProtKB-KW"/>
</dbReference>
<feature type="binding site" evidence="11">
    <location>
        <position position="31"/>
    </location>
    <ligand>
        <name>ATP</name>
        <dbReference type="ChEBI" id="CHEBI:30616"/>
    </ligand>
</feature>
<feature type="binding site" evidence="11">
    <location>
        <begin position="96"/>
        <end position="97"/>
    </location>
    <ligand>
        <name>ATP</name>
        <dbReference type="ChEBI" id="CHEBI:30616"/>
    </ligand>
</feature>
<evidence type="ECO:0000256" key="9">
    <source>
        <dbReference type="ARBA" id="ARBA00079544"/>
    </source>
</evidence>
<dbReference type="Gene3D" id="3.40.50.11260">
    <property type="match status" value="1"/>
</dbReference>
<dbReference type="GO" id="GO:0016887">
    <property type="term" value="F:ATP hydrolysis activity"/>
    <property type="evidence" value="ECO:0007669"/>
    <property type="project" value="InterPro"/>
</dbReference>
<keyword evidence="4 11" id="KW-0067">ATP-binding</keyword>